<dbReference type="EMBL" id="RKLT01000011">
    <property type="protein sequence ID" value="MBX0296894.1"/>
    <property type="molecule type" value="Genomic_DNA"/>
</dbReference>
<organism evidence="2 3">
    <name type="scientific">Haloarcula nitratireducens</name>
    <dbReference type="NCBI Taxonomy" id="2487749"/>
    <lineage>
        <taxon>Archaea</taxon>
        <taxon>Methanobacteriati</taxon>
        <taxon>Methanobacteriota</taxon>
        <taxon>Stenosarchaea group</taxon>
        <taxon>Halobacteria</taxon>
        <taxon>Halobacteriales</taxon>
        <taxon>Haloarculaceae</taxon>
        <taxon>Haloarcula</taxon>
    </lineage>
</organism>
<feature type="compositionally biased region" description="Basic and acidic residues" evidence="1">
    <location>
        <begin position="18"/>
        <end position="41"/>
    </location>
</feature>
<keyword evidence="3" id="KW-1185">Reference proteome</keyword>
<dbReference type="AlphaFoldDB" id="A0AAW4PGE1"/>
<feature type="region of interest" description="Disordered" evidence="1">
    <location>
        <begin position="1"/>
        <end position="60"/>
    </location>
</feature>
<accession>A0AAW4PGE1</accession>
<evidence type="ECO:0000313" key="3">
    <source>
        <dbReference type="Proteomes" id="UP001430455"/>
    </source>
</evidence>
<gene>
    <name evidence="2" type="ORF">EGH23_18610</name>
</gene>
<sequence length="134" mass="14895">MTGFKSGASNDDPLGSSDTEHDEAAEADERQQQETVSHDSANDEMTTSTETQSSTVSGLPWLYSRSSITDGREKTVQLHLQQSTLDLERAARRDIEIDDTVKKADLREAAVIVALDRHLEDVADKLREWGYDAE</sequence>
<reference evidence="2 3" key="1">
    <citation type="submission" date="2021-06" db="EMBL/GenBank/DDBJ databases">
        <title>Halomicroarcula sp. a new haloarchaeum isolated from saline soil.</title>
        <authorList>
            <person name="Duran-Viseras A."/>
            <person name="Sanchez-Porro C."/>
            <person name="Ventosa A."/>
        </authorList>
    </citation>
    <scope>NUCLEOTIDE SEQUENCE [LARGE SCALE GENOMIC DNA]</scope>
    <source>
        <strain evidence="2 3">F27</strain>
    </source>
</reference>
<evidence type="ECO:0000256" key="1">
    <source>
        <dbReference type="SAM" id="MobiDB-lite"/>
    </source>
</evidence>
<protein>
    <submittedName>
        <fullName evidence="2">Uncharacterized protein</fullName>
    </submittedName>
</protein>
<dbReference type="RefSeq" id="WP_220581484.1">
    <property type="nucleotide sequence ID" value="NZ_RKLT01000011.1"/>
</dbReference>
<proteinExistence type="predicted"/>
<name>A0AAW4PGE1_9EURY</name>
<comment type="caution">
    <text evidence="2">The sequence shown here is derived from an EMBL/GenBank/DDBJ whole genome shotgun (WGS) entry which is preliminary data.</text>
</comment>
<feature type="compositionally biased region" description="Low complexity" evidence="1">
    <location>
        <begin position="46"/>
        <end position="57"/>
    </location>
</feature>
<dbReference type="Pfam" id="PF25925">
    <property type="entry name" value="DUF7970"/>
    <property type="match status" value="1"/>
</dbReference>
<dbReference type="Proteomes" id="UP001430455">
    <property type="component" value="Unassembled WGS sequence"/>
</dbReference>
<evidence type="ECO:0000313" key="2">
    <source>
        <dbReference type="EMBL" id="MBX0296894.1"/>
    </source>
</evidence>
<dbReference type="InterPro" id="IPR058276">
    <property type="entry name" value="DUF7970"/>
</dbReference>